<keyword evidence="3" id="KW-1185">Reference proteome</keyword>
<feature type="compositionally biased region" description="Polar residues" evidence="1">
    <location>
        <begin position="201"/>
        <end position="217"/>
    </location>
</feature>
<organism evidence="2 3">
    <name type="scientific">Eumeta variegata</name>
    <name type="common">Bagworm moth</name>
    <name type="synonym">Eumeta japonica</name>
    <dbReference type="NCBI Taxonomy" id="151549"/>
    <lineage>
        <taxon>Eukaryota</taxon>
        <taxon>Metazoa</taxon>
        <taxon>Ecdysozoa</taxon>
        <taxon>Arthropoda</taxon>
        <taxon>Hexapoda</taxon>
        <taxon>Insecta</taxon>
        <taxon>Pterygota</taxon>
        <taxon>Neoptera</taxon>
        <taxon>Endopterygota</taxon>
        <taxon>Lepidoptera</taxon>
        <taxon>Glossata</taxon>
        <taxon>Ditrysia</taxon>
        <taxon>Tineoidea</taxon>
        <taxon>Psychidae</taxon>
        <taxon>Oiketicinae</taxon>
        <taxon>Eumeta</taxon>
    </lineage>
</organism>
<protein>
    <submittedName>
        <fullName evidence="2">Uncharacterized protein</fullName>
    </submittedName>
</protein>
<dbReference type="AlphaFoldDB" id="A0A4C1WP05"/>
<proteinExistence type="predicted"/>
<feature type="region of interest" description="Disordered" evidence="1">
    <location>
        <begin position="135"/>
        <end position="155"/>
    </location>
</feature>
<comment type="caution">
    <text evidence="2">The sequence shown here is derived from an EMBL/GenBank/DDBJ whole genome shotgun (WGS) entry which is preliminary data.</text>
</comment>
<gene>
    <name evidence="2" type="ORF">EVAR_8993_1</name>
</gene>
<dbReference type="EMBL" id="BGZK01000618">
    <property type="protein sequence ID" value="GBP53216.1"/>
    <property type="molecule type" value="Genomic_DNA"/>
</dbReference>
<feature type="compositionally biased region" description="Pro residues" evidence="1">
    <location>
        <begin position="142"/>
        <end position="154"/>
    </location>
</feature>
<reference evidence="2 3" key="1">
    <citation type="journal article" date="2019" name="Commun. Biol.">
        <title>The bagworm genome reveals a unique fibroin gene that provides high tensile strength.</title>
        <authorList>
            <person name="Kono N."/>
            <person name="Nakamura H."/>
            <person name="Ohtoshi R."/>
            <person name="Tomita M."/>
            <person name="Numata K."/>
            <person name="Arakawa K."/>
        </authorList>
    </citation>
    <scope>NUCLEOTIDE SEQUENCE [LARGE SCALE GENOMIC DNA]</scope>
</reference>
<evidence type="ECO:0000313" key="3">
    <source>
        <dbReference type="Proteomes" id="UP000299102"/>
    </source>
</evidence>
<feature type="region of interest" description="Disordered" evidence="1">
    <location>
        <begin position="1"/>
        <end position="20"/>
    </location>
</feature>
<evidence type="ECO:0000313" key="2">
    <source>
        <dbReference type="EMBL" id="GBP53216.1"/>
    </source>
</evidence>
<name>A0A4C1WP05_EUMVA</name>
<dbReference type="Proteomes" id="UP000299102">
    <property type="component" value="Unassembled WGS sequence"/>
</dbReference>
<evidence type="ECO:0000256" key="1">
    <source>
        <dbReference type="SAM" id="MobiDB-lite"/>
    </source>
</evidence>
<accession>A0A4C1WP05</accession>
<sequence length="217" mass="24069">MLIHRDKNGQNSSALRERDKPTTFAVRALSMKGRFEKLSRAVKLASGPRSVEINDKHAHFPLTGRSSEAASGRAGEFAGGGCGGGAGGARNVFIDGRRWTRAASRINRREKIKRITLKKVLIEMDIRGVHINKRPADAARTPRPPRPPRRPFAPPRYANALLSKRSTPRICEKYGRIFFNGTTVMNCKKREETPEAPLDCDSTQSNSIVPKSVPTQR</sequence>
<feature type="region of interest" description="Disordered" evidence="1">
    <location>
        <begin position="191"/>
        <end position="217"/>
    </location>
</feature>